<evidence type="ECO:0008006" key="5">
    <source>
        <dbReference type="Google" id="ProtNLM"/>
    </source>
</evidence>
<name>A0A0D8Y303_DICVI</name>
<keyword evidence="1" id="KW-0175">Coiled coil</keyword>
<feature type="coiled-coil region" evidence="1">
    <location>
        <begin position="453"/>
        <end position="480"/>
    </location>
</feature>
<sequence length="620" mass="71164">MTVTTHDVTTHHISGNCLENTKNALLINLREDLLKSEAETKEALAREQARCTELNDAKKEIEYLQQKVKEEVKKREEQENDRKRREESQERVRLSTTSELQENQSKLEKSAAHLEEACRKRQIAEENLEKLEIALARKSSLVKELEEKLDEMVARVRESDTWKQKYEDQIATLEKANLDLCVTRDKSRNELVVEQKRTFELEQNLREMNNAVKSAERKFQCERECRNEREEKMRFLLNKIRQLETQLDDRSVKSDLNVVLSKNSESEKQSIIQKLNKQKQTNAELTRQNEEMSASLQAVEKELATTKAMLEKKKITSKQAMEDLLSNYKHSEKRFMECEAECEQMRAYIRATKSKLDELEKHRAFMETQNADLAKKLEQYEKTGFPTPLQQGYTIIDASKAPSSGLGDSRSLLCTTVSSHGRSSRGSSEKIVQSHDLGYDNSLDINPTTENTLLFFRDRVEQLERDKAELSSNLVLQREELKGSIVKAKEAGSQIERAFNVITSSILASFPLQIAALSINIFLGLGDSRSLLCTTVQSHDLGYDNSLDINPSTENTLLFFRDRVEQLERDKAELSSNLVLQREELKGSIVKAKEASDTVQSLENQLMALQSGRRCVKFVL</sequence>
<evidence type="ECO:0000256" key="1">
    <source>
        <dbReference type="SAM" id="Coils"/>
    </source>
</evidence>
<accession>A0A0D8Y303</accession>
<dbReference type="OrthoDB" id="3549872at2759"/>
<keyword evidence="4" id="KW-1185">Reference proteome</keyword>
<reference evidence="3 4" key="1">
    <citation type="submission" date="2013-11" db="EMBL/GenBank/DDBJ databases">
        <title>Draft genome of the bovine lungworm Dictyocaulus viviparus.</title>
        <authorList>
            <person name="Mitreva M."/>
        </authorList>
    </citation>
    <scope>NUCLEOTIDE SEQUENCE [LARGE SCALE GENOMIC DNA]</scope>
    <source>
        <strain evidence="3 4">HannoverDv2000</strain>
    </source>
</reference>
<evidence type="ECO:0000256" key="2">
    <source>
        <dbReference type="SAM" id="MobiDB-lite"/>
    </source>
</evidence>
<organism evidence="3 4">
    <name type="scientific">Dictyocaulus viviparus</name>
    <name type="common">Bovine lungworm</name>
    <dbReference type="NCBI Taxonomy" id="29172"/>
    <lineage>
        <taxon>Eukaryota</taxon>
        <taxon>Metazoa</taxon>
        <taxon>Ecdysozoa</taxon>
        <taxon>Nematoda</taxon>
        <taxon>Chromadorea</taxon>
        <taxon>Rhabditida</taxon>
        <taxon>Rhabditina</taxon>
        <taxon>Rhabditomorpha</taxon>
        <taxon>Strongyloidea</taxon>
        <taxon>Metastrongylidae</taxon>
        <taxon>Dictyocaulus</taxon>
    </lineage>
</organism>
<dbReference type="Proteomes" id="UP000053766">
    <property type="component" value="Unassembled WGS sequence"/>
</dbReference>
<dbReference type="AlphaFoldDB" id="A0A0D8Y303"/>
<reference evidence="4" key="2">
    <citation type="journal article" date="2016" name="Sci. Rep.">
        <title>Dictyocaulus viviparus genome, variome and transcriptome elucidate lungworm biology and support future intervention.</title>
        <authorList>
            <person name="McNulty S.N."/>
            <person name="Strube C."/>
            <person name="Rosa B.A."/>
            <person name="Martin J.C."/>
            <person name="Tyagi R."/>
            <person name="Choi Y.J."/>
            <person name="Wang Q."/>
            <person name="Hallsworth Pepin K."/>
            <person name="Zhang X."/>
            <person name="Ozersky P."/>
            <person name="Wilson R.K."/>
            <person name="Sternberg P.W."/>
            <person name="Gasser R.B."/>
            <person name="Mitreva M."/>
        </authorList>
    </citation>
    <scope>NUCLEOTIDE SEQUENCE [LARGE SCALE GENOMIC DNA]</scope>
    <source>
        <strain evidence="4">HannoverDv2000</strain>
    </source>
</reference>
<feature type="coiled-coil region" evidence="1">
    <location>
        <begin position="557"/>
        <end position="612"/>
    </location>
</feature>
<protein>
    <recommendedName>
        <fullName evidence="5">M protein repeat protein</fullName>
    </recommendedName>
</protein>
<feature type="region of interest" description="Disordered" evidence="2">
    <location>
        <begin position="72"/>
        <end position="108"/>
    </location>
</feature>
<feature type="compositionally biased region" description="Polar residues" evidence="2">
    <location>
        <begin position="94"/>
        <end position="104"/>
    </location>
</feature>
<feature type="coiled-coil region" evidence="1">
    <location>
        <begin position="198"/>
        <end position="383"/>
    </location>
</feature>
<evidence type="ECO:0000313" key="4">
    <source>
        <dbReference type="Proteomes" id="UP000053766"/>
    </source>
</evidence>
<dbReference type="EMBL" id="KN716188">
    <property type="protein sequence ID" value="KJH51223.1"/>
    <property type="molecule type" value="Genomic_DNA"/>
</dbReference>
<gene>
    <name evidence="3" type="ORF">DICVIV_02588</name>
</gene>
<proteinExistence type="predicted"/>
<feature type="compositionally biased region" description="Basic and acidic residues" evidence="2">
    <location>
        <begin position="72"/>
        <end position="93"/>
    </location>
</feature>
<evidence type="ECO:0000313" key="3">
    <source>
        <dbReference type="EMBL" id="KJH51223.1"/>
    </source>
</evidence>